<name>A0A5E4BHT7_MARMO</name>
<dbReference type="Proteomes" id="UP000335636">
    <property type="component" value="Unassembled WGS sequence"/>
</dbReference>
<proteinExistence type="predicted"/>
<protein>
    <submittedName>
        <fullName evidence="1">Uncharacterized protein</fullName>
    </submittedName>
</protein>
<keyword evidence="2" id="KW-1185">Reference proteome</keyword>
<organism evidence="1 2">
    <name type="scientific">Marmota monax</name>
    <name type="common">Woodchuck</name>
    <dbReference type="NCBI Taxonomy" id="9995"/>
    <lineage>
        <taxon>Eukaryota</taxon>
        <taxon>Metazoa</taxon>
        <taxon>Chordata</taxon>
        <taxon>Craniata</taxon>
        <taxon>Vertebrata</taxon>
        <taxon>Euteleostomi</taxon>
        <taxon>Mammalia</taxon>
        <taxon>Eutheria</taxon>
        <taxon>Euarchontoglires</taxon>
        <taxon>Glires</taxon>
        <taxon>Rodentia</taxon>
        <taxon>Sciuromorpha</taxon>
        <taxon>Sciuridae</taxon>
        <taxon>Xerinae</taxon>
        <taxon>Marmotini</taxon>
        <taxon>Marmota</taxon>
    </lineage>
</organism>
<evidence type="ECO:0000313" key="1">
    <source>
        <dbReference type="EMBL" id="VTJ68192.1"/>
    </source>
</evidence>
<dbReference type="AlphaFoldDB" id="A0A5E4BHT7"/>
<evidence type="ECO:0000313" key="2">
    <source>
        <dbReference type="Proteomes" id="UP000335636"/>
    </source>
</evidence>
<sequence>MTRESSSRRALLFSCPRPVSPVLLFGPGRPEKQRRFPGYKQESSGDQAGQCVHCFLIFETLGSGSLRTQLPSVLQLRKLKPEAGAAPVNHDASLPKVPFGQRSSLSVWKGQPVFTVLFQCYTCKIHLGNTTSQGEFTERLHLAELWSFVLKASGEVDKVMIYCFVRDIPKK</sequence>
<reference evidence="1" key="1">
    <citation type="submission" date="2019-04" db="EMBL/GenBank/DDBJ databases">
        <authorList>
            <person name="Alioto T."/>
            <person name="Alioto T."/>
        </authorList>
    </citation>
    <scope>NUCLEOTIDE SEQUENCE [LARGE SCALE GENOMIC DNA]</scope>
</reference>
<accession>A0A5E4BHT7</accession>
<dbReference type="EMBL" id="CABDUW010000417">
    <property type="protein sequence ID" value="VTJ68192.1"/>
    <property type="molecule type" value="Genomic_DNA"/>
</dbReference>
<comment type="caution">
    <text evidence="1">The sequence shown here is derived from an EMBL/GenBank/DDBJ whole genome shotgun (WGS) entry which is preliminary data.</text>
</comment>
<gene>
    <name evidence="1" type="ORF">MONAX_5E017965</name>
</gene>